<sequence length="67" mass="7519">IKYYANPQQRIFACDVGCGVDDKQMAFAYANDNKQRSIISAAVIIDGIPYVEPMPCGKGEKYHDSRF</sequence>
<dbReference type="EMBL" id="BART01011953">
    <property type="protein sequence ID" value="GAG89658.1"/>
    <property type="molecule type" value="Genomic_DNA"/>
</dbReference>
<organism evidence="1">
    <name type="scientific">marine sediment metagenome</name>
    <dbReference type="NCBI Taxonomy" id="412755"/>
    <lineage>
        <taxon>unclassified sequences</taxon>
        <taxon>metagenomes</taxon>
        <taxon>ecological metagenomes</taxon>
    </lineage>
</organism>
<proteinExistence type="predicted"/>
<reference evidence="1" key="1">
    <citation type="journal article" date="2014" name="Front. Microbiol.">
        <title>High frequency of phylogenetically diverse reductive dehalogenase-homologous genes in deep subseafloor sedimentary metagenomes.</title>
        <authorList>
            <person name="Kawai M."/>
            <person name="Futagami T."/>
            <person name="Toyoda A."/>
            <person name="Takaki Y."/>
            <person name="Nishi S."/>
            <person name="Hori S."/>
            <person name="Arai W."/>
            <person name="Tsubouchi T."/>
            <person name="Morono Y."/>
            <person name="Uchiyama I."/>
            <person name="Ito T."/>
            <person name="Fujiyama A."/>
            <person name="Inagaki F."/>
            <person name="Takami H."/>
        </authorList>
    </citation>
    <scope>NUCLEOTIDE SEQUENCE</scope>
    <source>
        <strain evidence="1">Expedition CK06-06</strain>
    </source>
</reference>
<accession>X1BZL8</accession>
<evidence type="ECO:0000313" key="1">
    <source>
        <dbReference type="EMBL" id="GAG89658.1"/>
    </source>
</evidence>
<dbReference type="AlphaFoldDB" id="X1BZL8"/>
<protein>
    <submittedName>
        <fullName evidence="1">Uncharacterized protein</fullName>
    </submittedName>
</protein>
<comment type="caution">
    <text evidence="1">The sequence shown here is derived from an EMBL/GenBank/DDBJ whole genome shotgun (WGS) entry which is preliminary data.</text>
</comment>
<feature type="non-terminal residue" evidence="1">
    <location>
        <position position="1"/>
    </location>
</feature>
<name>X1BZL8_9ZZZZ</name>
<gene>
    <name evidence="1" type="ORF">S01H4_25193</name>
</gene>